<dbReference type="InterPro" id="IPR010572">
    <property type="entry name" value="Tail_dom"/>
</dbReference>
<gene>
    <name evidence="2" type="ORF">EQG49_11225</name>
</gene>
<proteinExistence type="predicted"/>
<dbReference type="EMBL" id="CP037940">
    <property type="protein sequence ID" value="QBO36978.1"/>
    <property type="molecule type" value="Genomic_DNA"/>
</dbReference>
<dbReference type="Pfam" id="PF06605">
    <property type="entry name" value="Prophage_tail"/>
    <property type="match status" value="1"/>
</dbReference>
<sequence length="520" mass="57509">MYEVTLRNGFDGQEQIIHSRFVGVPKLINPKIQMDVKAIDGMTFSVNYGQPGYDDINYLTSFIKVIRYGKDGSIRTVFEGRVLQSNPSFGADGVTLDVQVESLEAVLHDSTQLLIDLGVSTPRQFLTQLIATHNQSVDEWKQLHLGQVDLTDEVERWTAEDADSFDNIDQMLIQKIGGELRVRHEIDGLYLDYLKEISDQGSQPIRLADNLLSVGRSIDASNIYTVVKPLGMQYEGDSDETTAPPQRVNISDDSSVNGGSPYLVNQDGVNVFGRIVKVITYDDIDDPADLKVAGLADLAKGMEVTEATQLSAIDRSMIDRNVDEYVNGNYYPVFNPLIGLDGTTKRIVQMELDLNEPASSSMTVGDRTIGLEEYTKSLASSIQKATNGVQKVVSDVNSVRAIATKANRNSEDNKQLINELNTKVDGLQVGEGTDDDALKYTQAVRNIAGFEDIPTILGNVGFYRIEHVNGIDVLTFNPIGTNTMWRKTTALVQATNDEGYPIMDKYVPDGWRIIYGITEV</sequence>
<accession>A0A4P6YVY5</accession>
<evidence type="ECO:0000313" key="2">
    <source>
        <dbReference type="EMBL" id="QBO36978.1"/>
    </source>
</evidence>
<protein>
    <recommendedName>
        <fullName evidence="1">Tail spike domain-containing protein</fullName>
    </recommendedName>
</protein>
<name>A0A4P6YVY5_9LACO</name>
<dbReference type="RefSeq" id="WP_133364055.1">
    <property type="nucleotide sequence ID" value="NZ_CP037940.1"/>
</dbReference>
<organism evidence="2 3">
    <name type="scientific">Periweissella cryptocerci</name>
    <dbReference type="NCBI Taxonomy" id="2506420"/>
    <lineage>
        <taxon>Bacteria</taxon>
        <taxon>Bacillati</taxon>
        <taxon>Bacillota</taxon>
        <taxon>Bacilli</taxon>
        <taxon>Lactobacillales</taxon>
        <taxon>Lactobacillaceae</taxon>
        <taxon>Periweissella</taxon>
    </lineage>
</organism>
<dbReference type="OrthoDB" id="5056238at2"/>
<reference evidence="3" key="1">
    <citation type="submission" date="2019-03" db="EMBL/GenBank/DDBJ databases">
        <title>Weissella sp. 26KH-42 Genome sequencing.</title>
        <authorList>
            <person name="Heo J."/>
            <person name="Kim S.-J."/>
            <person name="Kim J.-S."/>
            <person name="Hong S.-B."/>
            <person name="Kwon S.-W."/>
        </authorList>
    </citation>
    <scope>NUCLEOTIDE SEQUENCE [LARGE SCALE GENOMIC DNA]</scope>
    <source>
        <strain evidence="3">26KH-42</strain>
    </source>
</reference>
<dbReference type="KEGG" id="wei:EQG49_11225"/>
<feature type="domain" description="Tail spike" evidence="1">
    <location>
        <begin position="144"/>
        <end position="367"/>
    </location>
</feature>
<keyword evidence="3" id="KW-1185">Reference proteome</keyword>
<evidence type="ECO:0000259" key="1">
    <source>
        <dbReference type="Pfam" id="PF06605"/>
    </source>
</evidence>
<dbReference type="AlphaFoldDB" id="A0A4P6YVY5"/>
<dbReference type="Proteomes" id="UP000292886">
    <property type="component" value="Chromosome"/>
</dbReference>
<evidence type="ECO:0000313" key="3">
    <source>
        <dbReference type="Proteomes" id="UP000292886"/>
    </source>
</evidence>